<dbReference type="AlphaFoldDB" id="N1VUK4"/>
<gene>
    <name evidence="2" type="ORF">LEP1GSC203_0323</name>
</gene>
<dbReference type="STRING" id="1257025.LEP1GSC203_0323"/>
<evidence type="ECO:0000313" key="2">
    <source>
        <dbReference type="EMBL" id="EMY60682.1"/>
    </source>
</evidence>
<sequence length="281" mass="33437">MQQIIEINCTDINDFRFKLNHDSNFKKKVFRGVSNSSYKLETTYERLFLNTNTKEIDRSKHSEAIEYKLFSEILKHEKIQPTEFQFAPLDKMMEILTKMQHHGAPTRLMDWTHDPNIALYFASKSDNNAPDLAVYCLDIDALRNIESCLNIVEENEDWSGIYEKLTESQRFFTNRELEANYYLLKPGMTERIDKQKGLFIFTGNGYFDFTHNLYNSRFNHIKRNVIKKYIIPKTQEIRQNIRRELSEEFNIDDLSLFPGTNYPTKELELVARQFIKRIFPL</sequence>
<dbReference type="OrthoDB" id="9816036at2"/>
<dbReference type="InterPro" id="IPR014966">
    <property type="entry name" value="FRG-dom"/>
</dbReference>
<dbReference type="SMART" id="SM00901">
    <property type="entry name" value="FRG"/>
    <property type="match status" value="1"/>
</dbReference>
<name>N1VUK4_9LEPT</name>
<evidence type="ECO:0000313" key="3">
    <source>
        <dbReference type="Proteomes" id="UP000012371"/>
    </source>
</evidence>
<dbReference type="EMBL" id="AOGW02000012">
    <property type="protein sequence ID" value="EMY60682.1"/>
    <property type="molecule type" value="Genomic_DNA"/>
</dbReference>
<comment type="caution">
    <text evidence="2">The sequence shown here is derived from an EMBL/GenBank/DDBJ whole genome shotgun (WGS) entry which is preliminary data.</text>
</comment>
<dbReference type="RefSeq" id="WP_002974793.1">
    <property type="nucleotide sequence ID" value="NZ_AOGW02000012.1"/>
</dbReference>
<dbReference type="Pfam" id="PF08867">
    <property type="entry name" value="FRG"/>
    <property type="match status" value="1"/>
</dbReference>
<proteinExistence type="predicted"/>
<dbReference type="Proteomes" id="UP000012371">
    <property type="component" value="Unassembled WGS sequence"/>
</dbReference>
<organism evidence="2 3">
    <name type="scientific">Leptospira terpstrae serovar Hualin str. LT 11-33 = ATCC 700639</name>
    <dbReference type="NCBI Taxonomy" id="1257025"/>
    <lineage>
        <taxon>Bacteria</taxon>
        <taxon>Pseudomonadati</taxon>
        <taxon>Spirochaetota</taxon>
        <taxon>Spirochaetia</taxon>
        <taxon>Leptospirales</taxon>
        <taxon>Leptospiraceae</taxon>
        <taxon>Leptospira</taxon>
    </lineage>
</organism>
<protein>
    <submittedName>
        <fullName evidence="2">FRG domain protein</fullName>
    </submittedName>
</protein>
<reference evidence="2" key="1">
    <citation type="submission" date="2013-03" db="EMBL/GenBank/DDBJ databases">
        <authorList>
            <person name="Harkins D.M."/>
            <person name="Durkin A.S."/>
            <person name="Brinkac L.M."/>
            <person name="Haft D.H."/>
            <person name="Selengut J.D."/>
            <person name="Sanka R."/>
            <person name="DePew J."/>
            <person name="Purushe J."/>
            <person name="Hartskeerl R.A."/>
            <person name="Ahmed A."/>
            <person name="van der Linden H."/>
            <person name="Goris M.G.A."/>
            <person name="Vinetz J.M."/>
            <person name="Sutton G.G."/>
            <person name="Nierman W.C."/>
            <person name="Fouts D.E."/>
        </authorList>
    </citation>
    <scope>NUCLEOTIDE SEQUENCE [LARGE SCALE GENOMIC DNA]</scope>
    <source>
        <strain evidence="2">LT 11-33</strain>
    </source>
</reference>
<feature type="domain" description="FRG" evidence="1">
    <location>
        <begin position="24"/>
        <end position="135"/>
    </location>
</feature>
<evidence type="ECO:0000259" key="1">
    <source>
        <dbReference type="SMART" id="SM00901"/>
    </source>
</evidence>
<keyword evidence="3" id="KW-1185">Reference proteome</keyword>
<accession>N1VUK4</accession>